<keyword evidence="6 14" id="KW-0067">ATP-binding</keyword>
<feature type="domain" description="ABC transporter" evidence="12">
    <location>
        <begin position="342"/>
        <end position="578"/>
    </location>
</feature>
<dbReference type="EMBL" id="SMDA01000004">
    <property type="protein sequence ID" value="TCW31713.1"/>
    <property type="molecule type" value="Genomic_DNA"/>
</dbReference>
<dbReference type="Proteomes" id="UP000294801">
    <property type="component" value="Unassembled WGS sequence"/>
</dbReference>
<dbReference type="Gene3D" id="3.40.50.300">
    <property type="entry name" value="P-loop containing nucleotide triphosphate hydrolases"/>
    <property type="match status" value="1"/>
</dbReference>
<keyword evidence="8 11" id="KW-1133">Transmembrane helix</keyword>
<dbReference type="Pfam" id="PF00664">
    <property type="entry name" value="ABC_membrane"/>
    <property type="match status" value="1"/>
</dbReference>
<feature type="transmembrane region" description="Helical" evidence="11">
    <location>
        <begin position="23"/>
        <end position="44"/>
    </location>
</feature>
<evidence type="ECO:0000256" key="6">
    <source>
        <dbReference type="ARBA" id="ARBA00022840"/>
    </source>
</evidence>
<keyword evidence="4 11" id="KW-0812">Transmembrane</keyword>
<dbReference type="InterPro" id="IPR039421">
    <property type="entry name" value="Type_1_exporter"/>
</dbReference>
<dbReference type="RefSeq" id="WP_132098269.1">
    <property type="nucleotide sequence ID" value="NZ_SMDA01000004.1"/>
</dbReference>
<evidence type="ECO:0000313" key="14">
    <source>
        <dbReference type="EMBL" id="TCW31713.1"/>
    </source>
</evidence>
<keyword evidence="10 11" id="KW-0472">Membrane</keyword>
<keyword evidence="5" id="KW-0547">Nucleotide-binding</keyword>
<protein>
    <submittedName>
        <fullName evidence="14">Subfamily B ATP-binding cassette protein MsbA</fullName>
    </submittedName>
</protein>
<dbReference type="InterPro" id="IPR036640">
    <property type="entry name" value="ABC1_TM_sf"/>
</dbReference>
<dbReference type="PROSITE" id="PS50893">
    <property type="entry name" value="ABC_TRANSPORTER_2"/>
    <property type="match status" value="1"/>
</dbReference>
<evidence type="ECO:0000313" key="15">
    <source>
        <dbReference type="Proteomes" id="UP000294801"/>
    </source>
</evidence>
<keyword evidence="15" id="KW-1185">Reference proteome</keyword>
<evidence type="ECO:0000256" key="2">
    <source>
        <dbReference type="ARBA" id="ARBA00022448"/>
    </source>
</evidence>
<sequence length="586" mass="64161">MVHSPDMSGFALYRRLLRYLRPYWKVFLVSLVSMSIAAATEPAFARLMKPLIDGGFVNKDTSAIVWTPLAIVGLFLVRGITSFINEYTSSWLTGHLVQTLREEMFAKLVRLPVHYYDDNASGRLLSRIAFDVNLVTEAGFNVITVTVKDGITALGLLGLLLYTDWQLTMICLAVLPIVSLCVRSVSRRLRGLSRQNQQNIAQMTQILGETIDCQRVVKVYGGEHYESGRFGRAAEAIRHNAVKQSAASSANTGLTQLIIACALALILYFAAMRAHAGAFTAGDFMSFLTAMLMLFAPVKRITSISQSLQKGLAAAESVFSFLDEPGETDEGQHRLTSPQGHLVFRKVSFAYPGGERKALTDIDFEVRPGETVALVGSSGSGKTTLVSLIPRFYAPTEGTVLLDGLPLPDIRLASLRSHIALVSQDVVLFNDTIAANIAYGRIGEVGREAIVEAARAANALEFIEAMPEGFDTLIGENGTRLSGGQRQRLAIARALLKNAPILILDEATSALDTQSERLVQAALERLMRNRTTIVIAHRLSTIENADRIVVMHQGRIAEVGTHAELLAQEGLYANLHRLQFKEPQHD</sequence>
<organism evidence="14 15">
    <name type="scientific">Gulbenkiania mobilis</name>
    <dbReference type="NCBI Taxonomy" id="397457"/>
    <lineage>
        <taxon>Bacteria</taxon>
        <taxon>Pseudomonadati</taxon>
        <taxon>Pseudomonadota</taxon>
        <taxon>Betaproteobacteria</taxon>
        <taxon>Neisseriales</taxon>
        <taxon>Chromobacteriaceae</taxon>
        <taxon>Gulbenkiania</taxon>
    </lineage>
</organism>
<dbReference type="InterPro" id="IPR003593">
    <property type="entry name" value="AAA+_ATPase"/>
</dbReference>
<dbReference type="InterPro" id="IPR003439">
    <property type="entry name" value="ABC_transporter-like_ATP-bd"/>
</dbReference>
<dbReference type="SUPFAM" id="SSF52540">
    <property type="entry name" value="P-loop containing nucleoside triphosphate hydrolases"/>
    <property type="match status" value="1"/>
</dbReference>
<dbReference type="Gene3D" id="1.20.1560.10">
    <property type="entry name" value="ABC transporter type 1, transmembrane domain"/>
    <property type="match status" value="2"/>
</dbReference>
<evidence type="ECO:0000256" key="3">
    <source>
        <dbReference type="ARBA" id="ARBA00022475"/>
    </source>
</evidence>
<evidence type="ECO:0000256" key="7">
    <source>
        <dbReference type="ARBA" id="ARBA00022967"/>
    </source>
</evidence>
<dbReference type="SMART" id="SM00382">
    <property type="entry name" value="AAA"/>
    <property type="match status" value="1"/>
</dbReference>
<dbReference type="InterPro" id="IPR011527">
    <property type="entry name" value="ABC1_TM_dom"/>
</dbReference>
<evidence type="ECO:0000256" key="5">
    <source>
        <dbReference type="ARBA" id="ARBA00022741"/>
    </source>
</evidence>
<keyword evidence="2" id="KW-0813">Transport</keyword>
<evidence type="ECO:0000256" key="1">
    <source>
        <dbReference type="ARBA" id="ARBA00004651"/>
    </source>
</evidence>
<keyword evidence="7" id="KW-1278">Translocase</keyword>
<dbReference type="PROSITE" id="PS50929">
    <property type="entry name" value="ABC_TM1F"/>
    <property type="match status" value="1"/>
</dbReference>
<accession>A0ABY2D1J7</accession>
<reference evidence="14 15" key="1">
    <citation type="submission" date="2019-03" db="EMBL/GenBank/DDBJ databases">
        <title>Genomic Encyclopedia of Type Strains, Phase IV (KMG-IV): sequencing the most valuable type-strain genomes for metagenomic binning, comparative biology and taxonomic classification.</title>
        <authorList>
            <person name="Goeker M."/>
        </authorList>
    </citation>
    <scope>NUCLEOTIDE SEQUENCE [LARGE SCALE GENOMIC DNA]</scope>
    <source>
        <strain evidence="14 15">DSM 18507</strain>
    </source>
</reference>
<dbReference type="PANTHER" id="PTHR43394:SF1">
    <property type="entry name" value="ATP-BINDING CASSETTE SUB-FAMILY B MEMBER 10, MITOCHONDRIAL"/>
    <property type="match status" value="1"/>
</dbReference>
<feature type="transmembrane region" description="Helical" evidence="11">
    <location>
        <begin position="64"/>
        <end position="84"/>
    </location>
</feature>
<dbReference type="PANTHER" id="PTHR43394">
    <property type="entry name" value="ATP-DEPENDENT PERMEASE MDL1, MITOCHONDRIAL"/>
    <property type="match status" value="1"/>
</dbReference>
<dbReference type="InterPro" id="IPR017871">
    <property type="entry name" value="ABC_transporter-like_CS"/>
</dbReference>
<evidence type="ECO:0000259" key="12">
    <source>
        <dbReference type="PROSITE" id="PS50893"/>
    </source>
</evidence>
<keyword evidence="3" id="KW-1003">Cell membrane</keyword>
<evidence type="ECO:0000256" key="9">
    <source>
        <dbReference type="ARBA" id="ARBA00023055"/>
    </source>
</evidence>
<evidence type="ECO:0000256" key="8">
    <source>
        <dbReference type="ARBA" id="ARBA00022989"/>
    </source>
</evidence>
<feature type="transmembrane region" description="Helical" evidence="11">
    <location>
        <begin position="165"/>
        <end position="185"/>
    </location>
</feature>
<dbReference type="SUPFAM" id="SSF90123">
    <property type="entry name" value="ABC transporter transmembrane region"/>
    <property type="match status" value="1"/>
</dbReference>
<comment type="caution">
    <text evidence="14">The sequence shown here is derived from an EMBL/GenBank/DDBJ whole genome shotgun (WGS) entry which is preliminary data.</text>
</comment>
<evidence type="ECO:0000256" key="10">
    <source>
        <dbReference type="ARBA" id="ARBA00023136"/>
    </source>
</evidence>
<dbReference type="InterPro" id="IPR011917">
    <property type="entry name" value="ABC_transpr_lipidA"/>
</dbReference>
<dbReference type="GO" id="GO:0005524">
    <property type="term" value="F:ATP binding"/>
    <property type="evidence" value="ECO:0007669"/>
    <property type="project" value="UniProtKB-KW"/>
</dbReference>
<dbReference type="PROSITE" id="PS00211">
    <property type="entry name" value="ABC_TRANSPORTER_1"/>
    <property type="match status" value="1"/>
</dbReference>
<dbReference type="Pfam" id="PF00005">
    <property type="entry name" value="ABC_tran"/>
    <property type="match status" value="1"/>
</dbReference>
<feature type="domain" description="ABC transmembrane type-1" evidence="13">
    <location>
        <begin position="28"/>
        <end position="310"/>
    </location>
</feature>
<feature type="transmembrane region" description="Helical" evidence="11">
    <location>
        <begin position="253"/>
        <end position="271"/>
    </location>
</feature>
<dbReference type="CDD" id="cd18552">
    <property type="entry name" value="ABC_6TM_MsbA_like"/>
    <property type="match status" value="1"/>
</dbReference>
<name>A0ABY2D1J7_GULMO</name>
<evidence type="ECO:0000256" key="4">
    <source>
        <dbReference type="ARBA" id="ARBA00022692"/>
    </source>
</evidence>
<gene>
    <name evidence="14" type="ORF">EV669_10480</name>
</gene>
<keyword evidence="9" id="KW-0445">Lipid transport</keyword>
<comment type="subcellular location">
    <subcellularLocation>
        <location evidence="1">Cell membrane</location>
        <topology evidence="1">Multi-pass membrane protein</topology>
    </subcellularLocation>
</comment>
<dbReference type="CDD" id="cd03251">
    <property type="entry name" value="ABCC_MsbA"/>
    <property type="match status" value="1"/>
</dbReference>
<dbReference type="NCBIfam" id="TIGR02203">
    <property type="entry name" value="MsbA_lipidA"/>
    <property type="match status" value="1"/>
</dbReference>
<proteinExistence type="predicted"/>
<feature type="transmembrane region" description="Helical" evidence="11">
    <location>
        <begin position="277"/>
        <end position="298"/>
    </location>
</feature>
<dbReference type="InterPro" id="IPR027417">
    <property type="entry name" value="P-loop_NTPase"/>
</dbReference>
<evidence type="ECO:0000259" key="13">
    <source>
        <dbReference type="PROSITE" id="PS50929"/>
    </source>
</evidence>
<evidence type="ECO:0000256" key="11">
    <source>
        <dbReference type="SAM" id="Phobius"/>
    </source>
</evidence>